<dbReference type="OrthoDB" id="3695826at2"/>
<dbReference type="Proteomes" id="UP000063699">
    <property type="component" value="Chromosome"/>
</dbReference>
<dbReference type="RefSeq" id="WP_054292782.1">
    <property type="nucleotide sequence ID" value="NZ_CP012752.1"/>
</dbReference>
<dbReference type="KEGG" id="kphy:AOZ06_31915"/>
<dbReference type="EMBL" id="CP012752">
    <property type="protein sequence ID" value="ALG10880.1"/>
    <property type="molecule type" value="Genomic_DNA"/>
</dbReference>
<keyword evidence="2" id="KW-1185">Reference proteome</keyword>
<name>A0A0N9I5E6_9PSEU</name>
<evidence type="ECO:0008006" key="3">
    <source>
        <dbReference type="Google" id="ProtNLM"/>
    </source>
</evidence>
<reference evidence="1 2" key="1">
    <citation type="submission" date="2015-07" db="EMBL/GenBank/DDBJ databases">
        <title>Genome sequencing of Kibdelosporangium phytohabitans.</title>
        <authorList>
            <person name="Qin S."/>
            <person name="Xing K."/>
        </authorList>
    </citation>
    <scope>NUCLEOTIDE SEQUENCE [LARGE SCALE GENOMIC DNA]</scope>
    <source>
        <strain evidence="1 2">KLBMP1111</strain>
    </source>
</reference>
<evidence type="ECO:0000313" key="1">
    <source>
        <dbReference type="EMBL" id="ALG10880.1"/>
    </source>
</evidence>
<proteinExistence type="predicted"/>
<dbReference type="AlphaFoldDB" id="A0A0N9I5E6"/>
<organism evidence="1 2">
    <name type="scientific">Kibdelosporangium phytohabitans</name>
    <dbReference type="NCBI Taxonomy" id="860235"/>
    <lineage>
        <taxon>Bacteria</taxon>
        <taxon>Bacillati</taxon>
        <taxon>Actinomycetota</taxon>
        <taxon>Actinomycetes</taxon>
        <taxon>Pseudonocardiales</taxon>
        <taxon>Pseudonocardiaceae</taxon>
        <taxon>Kibdelosporangium</taxon>
    </lineage>
</organism>
<accession>A0A0N9I5E6</accession>
<gene>
    <name evidence="1" type="ORF">AOZ06_31915</name>
</gene>
<dbReference type="STRING" id="860235.AOZ06_31915"/>
<sequence>MKRPILLVIAVGVVAIGALLSTMLPGASAVDVSRSGITVRLDKAVTGTVVARVQTPAQVTAVSLFATMPQMGHLTGEITAVKEKPGLFRAEGELFSMSGPWELGVRADGQVVTFEITVR</sequence>
<evidence type="ECO:0000313" key="2">
    <source>
        <dbReference type="Proteomes" id="UP000063699"/>
    </source>
</evidence>
<protein>
    <recommendedName>
        <fullName evidence="3">YtkA-like domain-containing protein</fullName>
    </recommendedName>
</protein>